<comment type="caution">
    <text evidence="2">The sequence shown here is derived from an EMBL/GenBank/DDBJ whole genome shotgun (WGS) entry which is preliminary data.</text>
</comment>
<dbReference type="Proteomes" id="UP000664859">
    <property type="component" value="Unassembled WGS sequence"/>
</dbReference>
<feature type="region of interest" description="Disordered" evidence="1">
    <location>
        <begin position="178"/>
        <end position="197"/>
    </location>
</feature>
<gene>
    <name evidence="2" type="ORF">JKP88DRAFT_248406</name>
</gene>
<organism evidence="2 3">
    <name type="scientific">Tribonema minus</name>
    <dbReference type="NCBI Taxonomy" id="303371"/>
    <lineage>
        <taxon>Eukaryota</taxon>
        <taxon>Sar</taxon>
        <taxon>Stramenopiles</taxon>
        <taxon>Ochrophyta</taxon>
        <taxon>PX clade</taxon>
        <taxon>Xanthophyceae</taxon>
        <taxon>Tribonematales</taxon>
        <taxon>Tribonemataceae</taxon>
        <taxon>Tribonema</taxon>
    </lineage>
</organism>
<evidence type="ECO:0000313" key="3">
    <source>
        <dbReference type="Proteomes" id="UP000664859"/>
    </source>
</evidence>
<evidence type="ECO:0000313" key="2">
    <source>
        <dbReference type="EMBL" id="KAG5177946.1"/>
    </source>
</evidence>
<sequence length="394" mass="43708">MGDDVLQQLQDEERHDAVIQQLRDEGLLPHDKDASKACKKWFVLLCGWKNAATEELTPGVMGDDCFGNSAIRDALRRKLPTAGVGSMAIDPPLSLTIDPATDPSAFTKVWINPYLRDQGVALETVVRVLLQIEDLVDFKFQNPSTPAPRKPPNDTVFPDSGTQWDKHMFNRKVKAGKMAADAAGGEEEDGDGDAWDSGVRVRMGESEKDLVEEVERALSEALPLVRSLFPTHMSALEVGCAGVRDKLEYIPRALRNLKLYKAGKMVTRPPIPIDDDVDTWFLGKEELEALFVLGEKGALFAVDETVHNLPEAGIGALSSLVKELRDNALIADQCQDVFYSITSGWLLSNEIDVSYRTGLAKADHYMACEGWNERRLRNAGRLARREGQMMLLQM</sequence>
<dbReference type="AlphaFoldDB" id="A0A835YM03"/>
<keyword evidence="3" id="KW-1185">Reference proteome</keyword>
<protein>
    <submittedName>
        <fullName evidence="2">Uncharacterized protein</fullName>
    </submittedName>
</protein>
<reference evidence="2" key="1">
    <citation type="submission" date="2021-02" db="EMBL/GenBank/DDBJ databases">
        <title>First Annotated Genome of the Yellow-green Alga Tribonema minus.</title>
        <authorList>
            <person name="Mahan K.M."/>
        </authorList>
    </citation>
    <scope>NUCLEOTIDE SEQUENCE</scope>
    <source>
        <strain evidence="2">UTEX B ZZ1240</strain>
    </source>
</reference>
<evidence type="ECO:0000256" key="1">
    <source>
        <dbReference type="SAM" id="MobiDB-lite"/>
    </source>
</evidence>
<proteinExistence type="predicted"/>
<feature type="region of interest" description="Disordered" evidence="1">
    <location>
        <begin position="142"/>
        <end position="162"/>
    </location>
</feature>
<feature type="compositionally biased region" description="Acidic residues" evidence="1">
    <location>
        <begin position="184"/>
        <end position="194"/>
    </location>
</feature>
<accession>A0A835YM03</accession>
<name>A0A835YM03_9STRA</name>
<dbReference type="EMBL" id="JAFCMP010000519">
    <property type="protein sequence ID" value="KAG5177946.1"/>
    <property type="molecule type" value="Genomic_DNA"/>
</dbReference>